<keyword evidence="4" id="KW-0808">Transferase</keyword>
<dbReference type="PANTHER" id="PTHR10937:SF0">
    <property type="entry name" value="GLUTAMINE--FRUCTOSE-6-PHOSPHATE TRANSAMINASE (ISOMERIZING)"/>
    <property type="match status" value="1"/>
</dbReference>
<name>A0A5N5XD05_9EURO</name>
<keyword evidence="8" id="KW-1185">Reference proteome</keyword>
<feature type="domain" description="Glutamine amidotransferase type-2" evidence="6">
    <location>
        <begin position="7"/>
        <end position="82"/>
    </location>
</feature>
<keyword evidence="3" id="KW-0032">Aminotransferase</keyword>
<evidence type="ECO:0000256" key="4">
    <source>
        <dbReference type="ARBA" id="ARBA00022679"/>
    </source>
</evidence>
<dbReference type="OrthoDB" id="15235at2759"/>
<evidence type="ECO:0000256" key="5">
    <source>
        <dbReference type="ARBA" id="ARBA00022962"/>
    </source>
</evidence>
<evidence type="ECO:0000313" key="7">
    <source>
        <dbReference type="EMBL" id="KAB8077957.1"/>
    </source>
</evidence>
<dbReference type="AlphaFoldDB" id="A0A5N5XD05"/>
<dbReference type="GO" id="GO:0006047">
    <property type="term" value="P:UDP-N-acetylglucosamine metabolic process"/>
    <property type="evidence" value="ECO:0007669"/>
    <property type="project" value="TreeGrafter"/>
</dbReference>
<proteinExistence type="predicted"/>
<accession>A0A5N5XD05</accession>
<evidence type="ECO:0000259" key="6">
    <source>
        <dbReference type="PROSITE" id="PS51278"/>
    </source>
</evidence>
<dbReference type="PROSITE" id="PS51278">
    <property type="entry name" value="GATASE_TYPE_2"/>
    <property type="match status" value="1"/>
</dbReference>
<dbReference type="GO" id="GO:0006487">
    <property type="term" value="P:protein N-linked glycosylation"/>
    <property type="evidence" value="ECO:0007669"/>
    <property type="project" value="TreeGrafter"/>
</dbReference>
<dbReference type="GO" id="GO:0006002">
    <property type="term" value="P:fructose 6-phosphate metabolic process"/>
    <property type="evidence" value="ECO:0007669"/>
    <property type="project" value="TreeGrafter"/>
</dbReference>
<sequence length="82" mass="9588">MIIDQSSGIFGYVNCLVERDRKYILDTLVNDLSRLDYRGYDSDGLAINGDKRNEVYTYKKARKVAKMKELVERERPEPREGL</sequence>
<organism evidence="7 8">
    <name type="scientific">Aspergillus leporis</name>
    <dbReference type="NCBI Taxonomy" id="41062"/>
    <lineage>
        <taxon>Eukaryota</taxon>
        <taxon>Fungi</taxon>
        <taxon>Dikarya</taxon>
        <taxon>Ascomycota</taxon>
        <taxon>Pezizomycotina</taxon>
        <taxon>Eurotiomycetes</taxon>
        <taxon>Eurotiomycetidae</taxon>
        <taxon>Eurotiales</taxon>
        <taxon>Aspergillaceae</taxon>
        <taxon>Aspergillus</taxon>
        <taxon>Aspergillus subgen. Circumdati</taxon>
    </lineage>
</organism>
<reference evidence="7 8" key="1">
    <citation type="submission" date="2019-04" db="EMBL/GenBank/DDBJ databases">
        <title>Friends and foes A comparative genomics study of 23 Aspergillus species from section Flavi.</title>
        <authorList>
            <consortium name="DOE Joint Genome Institute"/>
            <person name="Kjaerbolling I."/>
            <person name="Vesth T."/>
            <person name="Frisvad J.C."/>
            <person name="Nybo J.L."/>
            <person name="Theobald S."/>
            <person name="Kildgaard S."/>
            <person name="Isbrandt T."/>
            <person name="Kuo A."/>
            <person name="Sato A."/>
            <person name="Lyhne E.K."/>
            <person name="Kogle M.E."/>
            <person name="Wiebenga A."/>
            <person name="Kun R.S."/>
            <person name="Lubbers R.J."/>
            <person name="Makela M.R."/>
            <person name="Barry K."/>
            <person name="Chovatia M."/>
            <person name="Clum A."/>
            <person name="Daum C."/>
            <person name="Haridas S."/>
            <person name="He G."/>
            <person name="LaButti K."/>
            <person name="Lipzen A."/>
            <person name="Mondo S."/>
            <person name="Riley R."/>
            <person name="Salamov A."/>
            <person name="Simmons B.A."/>
            <person name="Magnuson J.K."/>
            <person name="Henrissat B."/>
            <person name="Mortensen U.H."/>
            <person name="Larsen T.O."/>
            <person name="Devries R.P."/>
            <person name="Grigoriev I.V."/>
            <person name="Machida M."/>
            <person name="Baker S.E."/>
            <person name="Andersen M.R."/>
        </authorList>
    </citation>
    <scope>NUCLEOTIDE SEQUENCE [LARGE SCALE GENOMIC DNA]</scope>
    <source>
        <strain evidence="7 8">CBS 151.66</strain>
    </source>
</reference>
<protein>
    <recommendedName>
        <fullName evidence="2">glutamine--fructose-6-phosphate transaminase (isomerizing)</fullName>
        <ecNumber evidence="2">2.6.1.16</ecNumber>
    </recommendedName>
</protein>
<dbReference type="Gene3D" id="3.60.20.10">
    <property type="entry name" value="Glutamine Phosphoribosylpyrophosphate, subunit 1, domain 1"/>
    <property type="match status" value="1"/>
</dbReference>
<dbReference type="EMBL" id="ML732163">
    <property type="protein sequence ID" value="KAB8077957.1"/>
    <property type="molecule type" value="Genomic_DNA"/>
</dbReference>
<dbReference type="SUPFAM" id="SSF56235">
    <property type="entry name" value="N-terminal nucleophile aminohydrolases (Ntn hydrolases)"/>
    <property type="match status" value="1"/>
</dbReference>
<dbReference type="GO" id="GO:0004360">
    <property type="term" value="F:glutamine-fructose-6-phosphate transaminase (isomerizing) activity"/>
    <property type="evidence" value="ECO:0007669"/>
    <property type="project" value="UniProtKB-EC"/>
</dbReference>
<comment type="catalytic activity">
    <reaction evidence="1">
        <text>D-fructose 6-phosphate + L-glutamine = D-glucosamine 6-phosphate + L-glutamate</text>
        <dbReference type="Rhea" id="RHEA:13237"/>
        <dbReference type="ChEBI" id="CHEBI:29985"/>
        <dbReference type="ChEBI" id="CHEBI:58359"/>
        <dbReference type="ChEBI" id="CHEBI:58725"/>
        <dbReference type="ChEBI" id="CHEBI:61527"/>
        <dbReference type="EC" id="2.6.1.16"/>
    </reaction>
</comment>
<dbReference type="InterPro" id="IPR017932">
    <property type="entry name" value="GATase_2_dom"/>
</dbReference>
<dbReference type="EC" id="2.6.1.16" evidence="2"/>
<dbReference type="Proteomes" id="UP000326565">
    <property type="component" value="Unassembled WGS sequence"/>
</dbReference>
<keyword evidence="5" id="KW-0315">Glutamine amidotransferase</keyword>
<evidence type="ECO:0000256" key="1">
    <source>
        <dbReference type="ARBA" id="ARBA00001031"/>
    </source>
</evidence>
<dbReference type="PANTHER" id="PTHR10937">
    <property type="entry name" value="GLUCOSAMINE--FRUCTOSE-6-PHOSPHATE AMINOTRANSFERASE, ISOMERIZING"/>
    <property type="match status" value="1"/>
</dbReference>
<gene>
    <name evidence="7" type="ORF">BDV29DRAFT_153252</name>
</gene>
<evidence type="ECO:0000313" key="8">
    <source>
        <dbReference type="Proteomes" id="UP000326565"/>
    </source>
</evidence>
<evidence type="ECO:0000256" key="2">
    <source>
        <dbReference type="ARBA" id="ARBA00012916"/>
    </source>
</evidence>
<dbReference type="InterPro" id="IPR029055">
    <property type="entry name" value="Ntn_hydrolases_N"/>
</dbReference>
<evidence type="ECO:0000256" key="3">
    <source>
        <dbReference type="ARBA" id="ARBA00022576"/>
    </source>
</evidence>